<comment type="function">
    <text evidence="3">Binds together with bS18 to 16S ribosomal RNA.</text>
</comment>
<comment type="caution">
    <text evidence="4">The sequence shown here is derived from an EMBL/GenBank/DDBJ whole genome shotgun (WGS) entry which is preliminary data.</text>
</comment>
<dbReference type="Gene3D" id="3.30.70.60">
    <property type="match status" value="1"/>
</dbReference>
<keyword evidence="3 4" id="KW-0689">Ribosomal protein</keyword>
<gene>
    <name evidence="3" type="primary">rpsF</name>
    <name evidence="4" type="ORF">A3D25_05265</name>
</gene>
<evidence type="ECO:0000256" key="1">
    <source>
        <dbReference type="ARBA" id="ARBA00009512"/>
    </source>
</evidence>
<organism evidence="4 5">
    <name type="scientific">Candidatus Daviesbacteria bacterium RIFCSPHIGHO2_02_FULL_43_12</name>
    <dbReference type="NCBI Taxonomy" id="1797776"/>
    <lineage>
        <taxon>Bacteria</taxon>
        <taxon>Candidatus Daviesiibacteriota</taxon>
    </lineage>
</organism>
<evidence type="ECO:0000256" key="3">
    <source>
        <dbReference type="HAMAP-Rule" id="MF_00360"/>
    </source>
</evidence>
<proteinExistence type="inferred from homology"/>
<dbReference type="GO" id="GO:0006412">
    <property type="term" value="P:translation"/>
    <property type="evidence" value="ECO:0007669"/>
    <property type="project" value="UniProtKB-UniRule"/>
</dbReference>
<keyword evidence="3" id="KW-0694">RNA-binding</keyword>
<accession>A0A1F5KHC9</accession>
<dbReference type="HAMAP" id="MF_00360">
    <property type="entry name" value="Ribosomal_bS6"/>
    <property type="match status" value="1"/>
</dbReference>
<keyword evidence="3" id="KW-0699">rRNA-binding</keyword>
<dbReference type="SUPFAM" id="SSF54995">
    <property type="entry name" value="Ribosomal protein S6"/>
    <property type="match status" value="1"/>
</dbReference>
<dbReference type="GO" id="GO:0019843">
    <property type="term" value="F:rRNA binding"/>
    <property type="evidence" value="ECO:0007669"/>
    <property type="project" value="UniProtKB-UniRule"/>
</dbReference>
<dbReference type="GO" id="GO:0003735">
    <property type="term" value="F:structural constituent of ribosome"/>
    <property type="evidence" value="ECO:0007669"/>
    <property type="project" value="InterPro"/>
</dbReference>
<protein>
    <recommendedName>
        <fullName evidence="2 3">Small ribosomal subunit protein bS6</fullName>
    </recommendedName>
</protein>
<reference evidence="4 5" key="1">
    <citation type="journal article" date="2016" name="Nat. Commun.">
        <title>Thousands of microbial genomes shed light on interconnected biogeochemical processes in an aquifer system.</title>
        <authorList>
            <person name="Anantharaman K."/>
            <person name="Brown C.T."/>
            <person name="Hug L.A."/>
            <person name="Sharon I."/>
            <person name="Castelle C.J."/>
            <person name="Probst A.J."/>
            <person name="Thomas B.C."/>
            <person name="Singh A."/>
            <person name="Wilkins M.J."/>
            <person name="Karaoz U."/>
            <person name="Brodie E.L."/>
            <person name="Williams K.H."/>
            <person name="Hubbard S.S."/>
            <person name="Banfield J.F."/>
        </authorList>
    </citation>
    <scope>NUCLEOTIDE SEQUENCE [LARGE SCALE GENOMIC DNA]</scope>
</reference>
<dbReference type="GO" id="GO:1990904">
    <property type="term" value="C:ribonucleoprotein complex"/>
    <property type="evidence" value="ECO:0007669"/>
    <property type="project" value="UniProtKB-KW"/>
</dbReference>
<dbReference type="GO" id="GO:0005840">
    <property type="term" value="C:ribosome"/>
    <property type="evidence" value="ECO:0007669"/>
    <property type="project" value="UniProtKB-KW"/>
</dbReference>
<name>A0A1F5KHC9_9BACT</name>
<comment type="similarity">
    <text evidence="1 3">Belongs to the bacterial ribosomal protein bS6 family.</text>
</comment>
<dbReference type="InterPro" id="IPR000529">
    <property type="entry name" value="Ribosomal_bS6"/>
</dbReference>
<dbReference type="InterPro" id="IPR014717">
    <property type="entry name" value="Transl_elong_EF1B/ribsomal_bS6"/>
</dbReference>
<dbReference type="EMBL" id="MFDD01000013">
    <property type="protein sequence ID" value="OGE40259.1"/>
    <property type="molecule type" value="Genomic_DNA"/>
</dbReference>
<keyword evidence="3" id="KW-0687">Ribonucleoprotein</keyword>
<dbReference type="NCBIfam" id="TIGR00166">
    <property type="entry name" value="S6"/>
    <property type="match status" value="1"/>
</dbReference>
<sequence length="89" mass="10403">MNSYQLTVVVKPSIEDSERKELLAAITKQFGKATKEELWGNRDLAYPIEHLLKAYYAHYEFEGDPKTIAALDKSMKLNEDILRYLLIRR</sequence>
<dbReference type="InterPro" id="IPR035980">
    <property type="entry name" value="Ribosomal_bS6_sf"/>
</dbReference>
<evidence type="ECO:0000256" key="2">
    <source>
        <dbReference type="ARBA" id="ARBA00035294"/>
    </source>
</evidence>
<dbReference type="AlphaFoldDB" id="A0A1F5KHC9"/>
<dbReference type="Proteomes" id="UP000177328">
    <property type="component" value="Unassembled WGS sequence"/>
</dbReference>
<evidence type="ECO:0000313" key="5">
    <source>
        <dbReference type="Proteomes" id="UP000177328"/>
    </source>
</evidence>
<evidence type="ECO:0000313" key="4">
    <source>
        <dbReference type="EMBL" id="OGE40259.1"/>
    </source>
</evidence>
<dbReference type="Pfam" id="PF01250">
    <property type="entry name" value="Ribosomal_S6"/>
    <property type="match status" value="1"/>
</dbReference>
<dbReference type="InterPro" id="IPR020814">
    <property type="entry name" value="Ribosomal_S6_plastid/chlpt"/>
</dbReference>
<dbReference type="CDD" id="cd00473">
    <property type="entry name" value="bS6"/>
    <property type="match status" value="1"/>
</dbReference>